<accession>A0A0C2SS65</accession>
<dbReference type="GO" id="GO:0005634">
    <property type="term" value="C:nucleus"/>
    <property type="evidence" value="ECO:0007669"/>
    <property type="project" value="UniProtKB-SubCell"/>
</dbReference>
<protein>
    <submittedName>
        <fullName evidence="6">Uncharacterized protein</fullName>
    </submittedName>
</protein>
<dbReference type="EMBL" id="KN818395">
    <property type="protein sequence ID" value="KIL56859.1"/>
    <property type="molecule type" value="Genomic_DNA"/>
</dbReference>
<evidence type="ECO:0000256" key="2">
    <source>
        <dbReference type="ARBA" id="ARBA00022723"/>
    </source>
</evidence>
<keyword evidence="2" id="KW-0479">Metal-binding</keyword>
<name>A0A0C2SS65_AMAMK</name>
<dbReference type="PANTHER" id="PTHR46481:SF10">
    <property type="entry name" value="ZINC FINGER BED DOMAIN-CONTAINING PROTEIN 39"/>
    <property type="match status" value="1"/>
</dbReference>
<keyword evidence="4" id="KW-0862">Zinc</keyword>
<evidence type="ECO:0000256" key="3">
    <source>
        <dbReference type="ARBA" id="ARBA00022771"/>
    </source>
</evidence>
<feature type="non-terminal residue" evidence="6">
    <location>
        <position position="1"/>
    </location>
</feature>
<dbReference type="AlphaFoldDB" id="A0A0C2SS65"/>
<evidence type="ECO:0000313" key="6">
    <source>
        <dbReference type="EMBL" id="KIL56859.1"/>
    </source>
</evidence>
<dbReference type="SUPFAM" id="SSF53098">
    <property type="entry name" value="Ribonuclease H-like"/>
    <property type="match status" value="1"/>
</dbReference>
<dbReference type="STRING" id="946122.A0A0C2SS65"/>
<evidence type="ECO:0000256" key="4">
    <source>
        <dbReference type="ARBA" id="ARBA00022833"/>
    </source>
</evidence>
<dbReference type="InterPro" id="IPR012337">
    <property type="entry name" value="RNaseH-like_sf"/>
</dbReference>
<proteinExistence type="predicted"/>
<keyword evidence="3" id="KW-0863">Zinc-finger</keyword>
<dbReference type="InterPro" id="IPR052035">
    <property type="entry name" value="ZnF_BED_domain_contain"/>
</dbReference>
<evidence type="ECO:0000313" key="7">
    <source>
        <dbReference type="Proteomes" id="UP000054549"/>
    </source>
</evidence>
<sequence>QLRKVAFAIKNSSTILLPRWRIICKELALTVRMMPRDVKTRWNLTYDMLEFALEYRLALDKITDERSSNLQDYEMDKKEWKIAAELRDILKDGTLYFSRNGVPNLTTVIPAMDHIDSVMTANIESNKYSPAIQAALGVGQRTLNRYYGKTDYSETYRVAMSKSN</sequence>
<dbReference type="HOGENOM" id="CLU_099691_1_0_1"/>
<organism evidence="6 7">
    <name type="scientific">Amanita muscaria (strain Koide BX008)</name>
    <dbReference type="NCBI Taxonomy" id="946122"/>
    <lineage>
        <taxon>Eukaryota</taxon>
        <taxon>Fungi</taxon>
        <taxon>Dikarya</taxon>
        <taxon>Basidiomycota</taxon>
        <taxon>Agaricomycotina</taxon>
        <taxon>Agaricomycetes</taxon>
        <taxon>Agaricomycetidae</taxon>
        <taxon>Agaricales</taxon>
        <taxon>Pluteineae</taxon>
        <taxon>Amanitaceae</taxon>
        <taxon>Amanita</taxon>
    </lineage>
</organism>
<gene>
    <name evidence="6" type="ORF">M378DRAFT_88699</name>
</gene>
<comment type="subcellular location">
    <subcellularLocation>
        <location evidence="1">Nucleus</location>
    </subcellularLocation>
</comment>
<dbReference type="PANTHER" id="PTHR46481">
    <property type="entry name" value="ZINC FINGER BED DOMAIN-CONTAINING PROTEIN 4"/>
    <property type="match status" value="1"/>
</dbReference>
<dbReference type="InParanoid" id="A0A0C2SS65"/>
<keyword evidence="5" id="KW-0539">Nucleus</keyword>
<keyword evidence="7" id="KW-1185">Reference proteome</keyword>
<dbReference type="OrthoDB" id="3359487at2759"/>
<evidence type="ECO:0000256" key="1">
    <source>
        <dbReference type="ARBA" id="ARBA00004123"/>
    </source>
</evidence>
<dbReference type="GO" id="GO:0008270">
    <property type="term" value="F:zinc ion binding"/>
    <property type="evidence" value="ECO:0007669"/>
    <property type="project" value="UniProtKB-KW"/>
</dbReference>
<dbReference type="Proteomes" id="UP000054549">
    <property type="component" value="Unassembled WGS sequence"/>
</dbReference>
<evidence type="ECO:0000256" key="5">
    <source>
        <dbReference type="ARBA" id="ARBA00023242"/>
    </source>
</evidence>
<reference evidence="6 7" key="1">
    <citation type="submission" date="2014-04" db="EMBL/GenBank/DDBJ databases">
        <title>Evolutionary Origins and Diversification of the Mycorrhizal Mutualists.</title>
        <authorList>
            <consortium name="DOE Joint Genome Institute"/>
            <consortium name="Mycorrhizal Genomics Consortium"/>
            <person name="Kohler A."/>
            <person name="Kuo A."/>
            <person name="Nagy L.G."/>
            <person name="Floudas D."/>
            <person name="Copeland A."/>
            <person name="Barry K.W."/>
            <person name="Cichocki N."/>
            <person name="Veneault-Fourrey C."/>
            <person name="LaButti K."/>
            <person name="Lindquist E.A."/>
            <person name="Lipzen A."/>
            <person name="Lundell T."/>
            <person name="Morin E."/>
            <person name="Murat C."/>
            <person name="Riley R."/>
            <person name="Ohm R."/>
            <person name="Sun H."/>
            <person name="Tunlid A."/>
            <person name="Henrissat B."/>
            <person name="Grigoriev I.V."/>
            <person name="Hibbett D.S."/>
            <person name="Martin F."/>
        </authorList>
    </citation>
    <scope>NUCLEOTIDE SEQUENCE [LARGE SCALE GENOMIC DNA]</scope>
    <source>
        <strain evidence="6 7">Koide BX008</strain>
    </source>
</reference>